<dbReference type="EMBL" id="MPOG01000004">
    <property type="protein sequence ID" value="OOH97379.1"/>
    <property type="molecule type" value="Genomic_DNA"/>
</dbReference>
<dbReference type="SUPFAM" id="SSF54427">
    <property type="entry name" value="NTF2-like"/>
    <property type="match status" value="1"/>
</dbReference>
<name>A0A1T3IXS8_ELIME</name>
<dbReference type="AlphaFoldDB" id="A0A1T3IXS8"/>
<evidence type="ECO:0000313" key="2">
    <source>
        <dbReference type="Proteomes" id="UP000188947"/>
    </source>
</evidence>
<keyword evidence="2" id="KW-1185">Reference proteome</keyword>
<reference evidence="1 2" key="1">
    <citation type="submission" date="2016-11" db="EMBL/GenBank/DDBJ databases">
        <title>Genome sequence and comparative genomic analysis of clinical strain Elizabethkingia meningoseptica 61421 PRCM.</title>
        <authorList>
            <person name="Wang M."/>
            <person name="Hu S."/>
            <person name="Cao L."/>
            <person name="Jiang T."/>
            <person name="Zhou Y."/>
            <person name="Ming D."/>
        </authorList>
    </citation>
    <scope>NUCLEOTIDE SEQUENCE [LARGE SCALE GENOMIC DNA]</scope>
    <source>
        <strain evidence="1 2">61421 PRCM</strain>
    </source>
</reference>
<dbReference type="eggNOG" id="COG4460">
    <property type="taxonomic scope" value="Bacteria"/>
</dbReference>
<comment type="caution">
    <text evidence="1">The sequence shown here is derived from an EMBL/GenBank/DDBJ whole genome shotgun (WGS) entry which is preliminary data.</text>
</comment>
<evidence type="ECO:0000313" key="1">
    <source>
        <dbReference type="EMBL" id="OOH97379.1"/>
    </source>
</evidence>
<dbReference type="Proteomes" id="UP000188947">
    <property type="component" value="Unassembled WGS sequence"/>
</dbReference>
<gene>
    <name evidence="1" type="ORF">BMF97_03420</name>
</gene>
<protein>
    <recommendedName>
        <fullName evidence="3">DUF4440 domain-containing protein</fullName>
    </recommendedName>
</protein>
<dbReference type="RefSeq" id="WP_070904400.1">
    <property type="nucleotide sequence ID" value="NZ_CP016378.1"/>
</dbReference>
<organism evidence="1 2">
    <name type="scientific">Elizabethkingia meningoseptica</name>
    <name type="common">Chryseobacterium meningosepticum</name>
    <dbReference type="NCBI Taxonomy" id="238"/>
    <lineage>
        <taxon>Bacteria</taxon>
        <taxon>Pseudomonadati</taxon>
        <taxon>Bacteroidota</taxon>
        <taxon>Flavobacteriia</taxon>
        <taxon>Flavobacteriales</taxon>
        <taxon>Weeksellaceae</taxon>
        <taxon>Elizabethkingia</taxon>
    </lineage>
</organism>
<dbReference type="Gene3D" id="3.10.450.50">
    <property type="match status" value="1"/>
</dbReference>
<sequence>MNNKEKVITALVSFCNNIEKWFTGEGEQDMLYQEIVSGFSPDFKMITGDGDAVSFYMFSEWLPTVYGKFPSRLVILEDIEVQYSGKHGLATYTEIQTTEEETTRRASSAIFLLTEEKALWFHLIESWI</sequence>
<proteinExistence type="predicted"/>
<accession>A0A1T3IXS8</accession>
<dbReference type="InterPro" id="IPR032710">
    <property type="entry name" value="NTF2-like_dom_sf"/>
</dbReference>
<dbReference type="STRING" id="238.BBD35_10880"/>
<dbReference type="OrthoDB" id="766667at2"/>
<evidence type="ECO:0008006" key="3">
    <source>
        <dbReference type="Google" id="ProtNLM"/>
    </source>
</evidence>